<dbReference type="EC" id="1.4.99.6" evidence="4"/>
<reference evidence="4 5" key="1">
    <citation type="journal article" date="2011" name="J. Bacteriol.">
        <title>Complete genome sequence of the plant growth-promoting endophyte Burkholderia phytofirmans strain PsJN.</title>
        <authorList>
            <person name="Weilharter A."/>
            <person name="Mitter B."/>
            <person name="Shin M.V."/>
            <person name="Chain P.S."/>
            <person name="Nowak J."/>
            <person name="Sessitsch A."/>
        </authorList>
    </citation>
    <scope>NUCLEOTIDE SEQUENCE [LARGE SCALE GENOMIC DNA]</scope>
    <source>
        <strain evidence="5">DSM 17436 / LMG 22146 / PsJN</strain>
    </source>
</reference>
<dbReference type="GO" id="GO:0008718">
    <property type="term" value="F:D-amino-acid dehydrogenase activity"/>
    <property type="evidence" value="ECO:0007669"/>
    <property type="project" value="TreeGrafter"/>
</dbReference>
<dbReference type="Proteomes" id="UP000001739">
    <property type="component" value="Chromosome 1"/>
</dbReference>
<dbReference type="AlphaFoldDB" id="B2T6T2"/>
<dbReference type="PANTHER" id="PTHR13847:SF280">
    <property type="entry name" value="D-AMINO ACID DEHYDROGENASE"/>
    <property type="match status" value="1"/>
</dbReference>
<evidence type="ECO:0000313" key="5">
    <source>
        <dbReference type="Proteomes" id="UP000001739"/>
    </source>
</evidence>
<evidence type="ECO:0000256" key="2">
    <source>
        <dbReference type="ARBA" id="ARBA00023002"/>
    </source>
</evidence>
<dbReference type="SUPFAM" id="SSF54373">
    <property type="entry name" value="FAD-linked reductases, C-terminal domain"/>
    <property type="match status" value="1"/>
</dbReference>
<dbReference type="SUPFAM" id="SSF51905">
    <property type="entry name" value="FAD/NAD(P)-binding domain"/>
    <property type="match status" value="1"/>
</dbReference>
<dbReference type="eggNOG" id="COG0665">
    <property type="taxonomic scope" value="Bacteria"/>
</dbReference>
<proteinExistence type="inferred from homology"/>
<accession>B2T6T2</accession>
<comment type="similarity">
    <text evidence="1">Belongs to the DadA oxidoreductase family.</text>
</comment>
<name>B2T6T2_PARPJ</name>
<dbReference type="KEGG" id="bpy:Bphyt_3716"/>
<dbReference type="GO" id="GO:0005886">
    <property type="term" value="C:plasma membrane"/>
    <property type="evidence" value="ECO:0007669"/>
    <property type="project" value="TreeGrafter"/>
</dbReference>
<dbReference type="Gene3D" id="3.30.9.10">
    <property type="entry name" value="D-Amino Acid Oxidase, subunit A, domain 2"/>
    <property type="match status" value="1"/>
</dbReference>
<gene>
    <name evidence="4" type="ordered locus">Bphyt_3716</name>
</gene>
<evidence type="ECO:0000256" key="1">
    <source>
        <dbReference type="ARBA" id="ARBA00009410"/>
    </source>
</evidence>
<dbReference type="InterPro" id="IPR036188">
    <property type="entry name" value="FAD/NAD-bd_sf"/>
</dbReference>
<dbReference type="EMBL" id="CP001052">
    <property type="protein sequence ID" value="ACD18104.1"/>
    <property type="molecule type" value="Genomic_DNA"/>
</dbReference>
<dbReference type="HOGENOM" id="CLU_007884_9_2_4"/>
<evidence type="ECO:0000259" key="3">
    <source>
        <dbReference type="Pfam" id="PF01266"/>
    </source>
</evidence>
<dbReference type="Pfam" id="PF01266">
    <property type="entry name" value="DAO"/>
    <property type="match status" value="1"/>
</dbReference>
<dbReference type="STRING" id="398527.Bphyt_3716"/>
<dbReference type="GO" id="GO:0055130">
    <property type="term" value="P:D-alanine catabolic process"/>
    <property type="evidence" value="ECO:0007669"/>
    <property type="project" value="TreeGrafter"/>
</dbReference>
<keyword evidence="2 4" id="KW-0560">Oxidoreductase</keyword>
<dbReference type="GO" id="GO:0005737">
    <property type="term" value="C:cytoplasm"/>
    <property type="evidence" value="ECO:0007669"/>
    <property type="project" value="TreeGrafter"/>
</dbReference>
<dbReference type="PANTHER" id="PTHR13847">
    <property type="entry name" value="SARCOSINE DEHYDROGENASE-RELATED"/>
    <property type="match status" value="1"/>
</dbReference>
<protein>
    <submittedName>
        <fullName evidence="4">D-amino-acid dehydrogenase</fullName>
        <ecNumber evidence="4">1.4.99.6</ecNumber>
    </submittedName>
</protein>
<sequence>MTMHVCVLGGGVVGVTTAYFLAREGYQVTVVEKHTQAAAEASFANGGQLSYSYVAPLAGPSVLSHLPGWLLSRTAPLRFRPSLDVDQWKWCCEFLRHCTSARSRQTTVELLRLGAYSRTVMQELMTNESLDFAFNKSGKLVVYRNAEDFAGARKQMDFQAGFGVEQSALDADACIAVEPALESIHQKLVGGIYTASEEAGDCHLFTRELSRLATEKYGVRFLFGTQLHGLRQESGKVVAAQTSEGDIIADDYIVALGNGSPNLLHPLGINLTMYPLKGYSLTVPVNLGNVAPKVSVTDLHHKIVYARLGDQLRIAGMVDMTPAGSKEDSARIRLLQSQAQATMPNAGDFSATQIWTGSRPTTPDSKPLLGATRFPNLWLNTGQGSLGFTLAAASAKLVTDAVRGRTTRIDISPYQLAGRNEARTYEFAI</sequence>
<feature type="domain" description="FAD dependent oxidoreductase" evidence="3">
    <location>
        <begin position="4"/>
        <end position="400"/>
    </location>
</feature>
<dbReference type="NCBIfam" id="NF001933">
    <property type="entry name" value="PRK00711.1"/>
    <property type="match status" value="1"/>
</dbReference>
<dbReference type="InterPro" id="IPR006076">
    <property type="entry name" value="FAD-dep_OxRdtase"/>
</dbReference>
<evidence type="ECO:0000313" key="4">
    <source>
        <dbReference type="EMBL" id="ACD18104.1"/>
    </source>
</evidence>
<organism evidence="4 5">
    <name type="scientific">Paraburkholderia phytofirmans (strain DSM 17436 / LMG 22146 / PsJN)</name>
    <name type="common">Burkholderia phytofirmans</name>
    <dbReference type="NCBI Taxonomy" id="398527"/>
    <lineage>
        <taxon>Bacteria</taxon>
        <taxon>Pseudomonadati</taxon>
        <taxon>Pseudomonadota</taxon>
        <taxon>Betaproteobacteria</taxon>
        <taxon>Burkholderiales</taxon>
        <taxon>Burkholderiaceae</taxon>
        <taxon>Paraburkholderia</taxon>
    </lineage>
</organism>
<dbReference type="Gene3D" id="3.50.50.60">
    <property type="entry name" value="FAD/NAD(P)-binding domain"/>
    <property type="match status" value="2"/>
</dbReference>